<reference evidence="2 3" key="1">
    <citation type="submission" date="2014-04" db="EMBL/GenBank/DDBJ databases">
        <authorList>
            <consortium name="DOE Joint Genome Institute"/>
            <person name="Kuo A."/>
            <person name="Kohler A."/>
            <person name="Nagy L.G."/>
            <person name="Floudas D."/>
            <person name="Copeland A."/>
            <person name="Barry K.W."/>
            <person name="Cichocki N."/>
            <person name="Veneault-Fourrey C."/>
            <person name="LaButti K."/>
            <person name="Lindquist E.A."/>
            <person name="Lipzen A."/>
            <person name="Lundell T."/>
            <person name="Morin E."/>
            <person name="Murat C."/>
            <person name="Sun H."/>
            <person name="Tunlid A."/>
            <person name="Henrissat B."/>
            <person name="Grigoriev I.V."/>
            <person name="Hibbett D.S."/>
            <person name="Martin F."/>
            <person name="Nordberg H.P."/>
            <person name="Cantor M.N."/>
            <person name="Hua S.X."/>
        </authorList>
    </citation>
    <scope>NUCLEOTIDE SEQUENCE [LARGE SCALE GENOMIC DNA]</scope>
    <source>
        <strain evidence="2 3">LaAM-08-1</strain>
    </source>
</reference>
<dbReference type="Proteomes" id="UP000054477">
    <property type="component" value="Unassembled WGS sequence"/>
</dbReference>
<accession>A0A0C9WW38</accession>
<reference evidence="3" key="2">
    <citation type="submission" date="2015-01" db="EMBL/GenBank/DDBJ databases">
        <title>Evolutionary Origins and Diversification of the Mycorrhizal Mutualists.</title>
        <authorList>
            <consortium name="DOE Joint Genome Institute"/>
            <consortium name="Mycorrhizal Genomics Consortium"/>
            <person name="Kohler A."/>
            <person name="Kuo A."/>
            <person name="Nagy L.G."/>
            <person name="Floudas D."/>
            <person name="Copeland A."/>
            <person name="Barry K.W."/>
            <person name="Cichocki N."/>
            <person name="Veneault-Fourrey C."/>
            <person name="LaButti K."/>
            <person name="Lindquist E.A."/>
            <person name="Lipzen A."/>
            <person name="Lundell T."/>
            <person name="Morin E."/>
            <person name="Murat C."/>
            <person name="Riley R."/>
            <person name="Ohm R."/>
            <person name="Sun H."/>
            <person name="Tunlid A."/>
            <person name="Henrissat B."/>
            <person name="Grigoriev I.V."/>
            <person name="Hibbett D.S."/>
            <person name="Martin F."/>
        </authorList>
    </citation>
    <scope>NUCLEOTIDE SEQUENCE [LARGE SCALE GENOMIC DNA]</scope>
    <source>
        <strain evidence="3">LaAM-08-1</strain>
    </source>
</reference>
<dbReference type="HOGENOM" id="CLU_2671449_0_0_1"/>
<evidence type="ECO:0000256" key="1">
    <source>
        <dbReference type="SAM" id="MobiDB-lite"/>
    </source>
</evidence>
<dbReference type="EMBL" id="KN838872">
    <property type="protein sequence ID" value="KIJ92978.1"/>
    <property type="molecule type" value="Genomic_DNA"/>
</dbReference>
<feature type="region of interest" description="Disordered" evidence="1">
    <location>
        <begin position="27"/>
        <end position="75"/>
    </location>
</feature>
<protein>
    <submittedName>
        <fullName evidence="2">Uncharacterized protein</fullName>
    </submittedName>
</protein>
<evidence type="ECO:0000313" key="3">
    <source>
        <dbReference type="Proteomes" id="UP000054477"/>
    </source>
</evidence>
<dbReference type="AlphaFoldDB" id="A0A0C9WW38"/>
<keyword evidence="3" id="KW-1185">Reference proteome</keyword>
<proteinExistence type="predicted"/>
<organism evidence="2 3">
    <name type="scientific">Laccaria amethystina LaAM-08-1</name>
    <dbReference type="NCBI Taxonomy" id="1095629"/>
    <lineage>
        <taxon>Eukaryota</taxon>
        <taxon>Fungi</taxon>
        <taxon>Dikarya</taxon>
        <taxon>Basidiomycota</taxon>
        <taxon>Agaricomycotina</taxon>
        <taxon>Agaricomycetes</taxon>
        <taxon>Agaricomycetidae</taxon>
        <taxon>Agaricales</taxon>
        <taxon>Agaricineae</taxon>
        <taxon>Hydnangiaceae</taxon>
        <taxon>Laccaria</taxon>
    </lineage>
</organism>
<name>A0A0C9WW38_9AGAR</name>
<sequence>MRLRVEKLQSSPTCLGLERRNRLADDLKEAENADARGSGAKPEEAEQKTLSAGSELSGEFTDWAQAADDVIGTLP</sequence>
<evidence type="ECO:0000313" key="2">
    <source>
        <dbReference type="EMBL" id="KIJ92978.1"/>
    </source>
</evidence>
<gene>
    <name evidence="2" type="ORF">K443DRAFT_684872</name>
</gene>